<comment type="subcellular location">
    <subcellularLocation>
        <location evidence="1">Cell membrane</location>
        <topology evidence="1">Multi-pass membrane protein</topology>
    </subcellularLocation>
</comment>
<keyword evidence="3 6" id="KW-0812">Transmembrane</keyword>
<dbReference type="GO" id="GO:0022904">
    <property type="term" value="P:respiratory electron transport chain"/>
    <property type="evidence" value="ECO:0007669"/>
    <property type="project" value="InterPro"/>
</dbReference>
<dbReference type="AlphaFoldDB" id="A0AA41UCD4"/>
<evidence type="ECO:0000256" key="1">
    <source>
        <dbReference type="ARBA" id="ARBA00004651"/>
    </source>
</evidence>
<dbReference type="GO" id="GO:0005886">
    <property type="term" value="C:plasma membrane"/>
    <property type="evidence" value="ECO:0007669"/>
    <property type="project" value="UniProtKB-SubCell"/>
</dbReference>
<feature type="transmembrane region" description="Helical" evidence="6">
    <location>
        <begin position="36"/>
        <end position="57"/>
    </location>
</feature>
<proteinExistence type="predicted"/>
<evidence type="ECO:0000313" key="8">
    <source>
        <dbReference type="EMBL" id="MCI0128127.1"/>
    </source>
</evidence>
<dbReference type="EMBL" id="JALAZD010000001">
    <property type="protein sequence ID" value="MCI0128127.1"/>
    <property type="molecule type" value="Genomic_DNA"/>
</dbReference>
<evidence type="ECO:0000259" key="7">
    <source>
        <dbReference type="Pfam" id="PF01292"/>
    </source>
</evidence>
<dbReference type="InterPro" id="IPR051542">
    <property type="entry name" value="Hydrogenase_cytochrome"/>
</dbReference>
<keyword evidence="9" id="KW-1185">Reference proteome</keyword>
<dbReference type="Gene3D" id="1.20.950.20">
    <property type="entry name" value="Transmembrane di-heme cytochromes, Chain C"/>
    <property type="match status" value="1"/>
</dbReference>
<name>A0AA41UCD4_9HYPH</name>
<feature type="transmembrane region" description="Helical" evidence="6">
    <location>
        <begin position="135"/>
        <end position="155"/>
    </location>
</feature>
<feature type="transmembrane region" description="Helical" evidence="6">
    <location>
        <begin position="95"/>
        <end position="115"/>
    </location>
</feature>
<gene>
    <name evidence="8" type="ORF">ML536_14955</name>
</gene>
<evidence type="ECO:0000256" key="2">
    <source>
        <dbReference type="ARBA" id="ARBA00022475"/>
    </source>
</evidence>
<evidence type="ECO:0000256" key="5">
    <source>
        <dbReference type="ARBA" id="ARBA00023136"/>
    </source>
</evidence>
<evidence type="ECO:0000256" key="6">
    <source>
        <dbReference type="SAM" id="Phobius"/>
    </source>
</evidence>
<dbReference type="InterPro" id="IPR011577">
    <property type="entry name" value="Cyt_b561_bac/Ni-Hgenase"/>
</dbReference>
<dbReference type="RefSeq" id="WP_281736353.1">
    <property type="nucleotide sequence ID" value="NZ_JAKETQ010000001.1"/>
</dbReference>
<dbReference type="Proteomes" id="UP001156140">
    <property type="component" value="Unassembled WGS sequence"/>
</dbReference>
<protein>
    <submittedName>
        <fullName evidence="8">Cytochrome b/b6 domain-containing protein</fullName>
    </submittedName>
</protein>
<sequence length="179" mass="19711">MSGLVKVWDPVVRLFHWGLALSFAIAWLSADHSKTLHHWAGYAAGGLIVMRLIWGLLGTRYARFSQFVRHPTTVLAYLRDIVVGRESRYLGHNPAGGAMIVALILTMGALALSGWLTQTDQFFGVGWLEDGHRLLAKLLLVLVGLHLAGVALASLRHRENLPLAMITGWKRETGPEDVA</sequence>
<dbReference type="GO" id="GO:0020037">
    <property type="term" value="F:heme binding"/>
    <property type="evidence" value="ECO:0007669"/>
    <property type="project" value="TreeGrafter"/>
</dbReference>
<organism evidence="8 9">
    <name type="scientific">Paradevosia shaoguanensis</name>
    <dbReference type="NCBI Taxonomy" id="1335043"/>
    <lineage>
        <taxon>Bacteria</taxon>
        <taxon>Pseudomonadati</taxon>
        <taxon>Pseudomonadota</taxon>
        <taxon>Alphaproteobacteria</taxon>
        <taxon>Hyphomicrobiales</taxon>
        <taxon>Devosiaceae</taxon>
        <taxon>Paradevosia</taxon>
    </lineage>
</organism>
<feature type="transmembrane region" description="Helical" evidence="6">
    <location>
        <begin position="12"/>
        <end position="30"/>
    </location>
</feature>
<dbReference type="Pfam" id="PF01292">
    <property type="entry name" value="Ni_hydr_CYTB"/>
    <property type="match status" value="1"/>
</dbReference>
<evidence type="ECO:0000256" key="3">
    <source>
        <dbReference type="ARBA" id="ARBA00022692"/>
    </source>
</evidence>
<dbReference type="SUPFAM" id="SSF81342">
    <property type="entry name" value="Transmembrane di-heme cytochromes"/>
    <property type="match status" value="1"/>
</dbReference>
<dbReference type="GO" id="GO:0009055">
    <property type="term" value="F:electron transfer activity"/>
    <property type="evidence" value="ECO:0007669"/>
    <property type="project" value="InterPro"/>
</dbReference>
<evidence type="ECO:0000313" key="9">
    <source>
        <dbReference type="Proteomes" id="UP001156140"/>
    </source>
</evidence>
<feature type="domain" description="Cytochrome b561 bacterial/Ni-hydrogenase" evidence="7">
    <location>
        <begin position="7"/>
        <end position="168"/>
    </location>
</feature>
<dbReference type="PANTHER" id="PTHR30485:SF2">
    <property type="entry name" value="BLL0597 PROTEIN"/>
    <property type="match status" value="1"/>
</dbReference>
<keyword evidence="2" id="KW-1003">Cell membrane</keyword>
<keyword evidence="4 6" id="KW-1133">Transmembrane helix</keyword>
<keyword evidence="5 6" id="KW-0472">Membrane</keyword>
<accession>A0AA41UCD4</accession>
<comment type="caution">
    <text evidence="8">The sequence shown here is derived from an EMBL/GenBank/DDBJ whole genome shotgun (WGS) entry which is preliminary data.</text>
</comment>
<dbReference type="PANTHER" id="PTHR30485">
    <property type="entry name" value="NI/FE-HYDROGENASE 1 B-TYPE CYTOCHROME SUBUNIT"/>
    <property type="match status" value="1"/>
</dbReference>
<dbReference type="InterPro" id="IPR016174">
    <property type="entry name" value="Di-haem_cyt_TM"/>
</dbReference>
<evidence type="ECO:0000256" key="4">
    <source>
        <dbReference type="ARBA" id="ARBA00022989"/>
    </source>
</evidence>
<reference evidence="8" key="1">
    <citation type="submission" date="2022-03" db="EMBL/GenBank/DDBJ databases">
        <title>The complete genome sequence of a Methyloterrigena soli.</title>
        <authorList>
            <person name="Zi Z."/>
        </authorList>
    </citation>
    <scope>NUCLEOTIDE SEQUENCE</scope>
    <source>
        <strain evidence="8">M48</strain>
    </source>
</reference>